<proteinExistence type="predicted"/>
<dbReference type="Proteomes" id="UP000004848">
    <property type="component" value="Unassembled WGS sequence"/>
</dbReference>
<reference evidence="1 2" key="1">
    <citation type="submission" date="2006-05" db="EMBL/GenBank/DDBJ databases">
        <authorList>
            <person name="King G."/>
            <person name="Ferriera S."/>
            <person name="Johnson J."/>
            <person name="Kravitz S."/>
            <person name="Beeson K."/>
            <person name="Sutton G."/>
            <person name="Rogers Y.-H."/>
            <person name="Friedman R."/>
            <person name="Frazier M."/>
            <person name="Venter J.C."/>
        </authorList>
    </citation>
    <scope>NUCLEOTIDE SEQUENCE [LARGE SCALE GENOMIC DNA]</scope>
    <source>
        <strain evidence="2">ATCC 25650 / DSM 13394 / JCM 20685 / NBRC 16684 / NCIMB 2208 / IAM 12614 / B1</strain>
    </source>
</reference>
<organism evidence="1 2">
    <name type="scientific">Roseibium aggregatum (strain ATCC 25650 / DSM 13394 / JCM 20685 / NBRC 16684 / NCIMB 2208 / IAM 12614 / B1)</name>
    <name type="common">Stappia aggregata</name>
    <dbReference type="NCBI Taxonomy" id="384765"/>
    <lineage>
        <taxon>Bacteria</taxon>
        <taxon>Pseudomonadati</taxon>
        <taxon>Pseudomonadota</taxon>
        <taxon>Alphaproteobacteria</taxon>
        <taxon>Hyphomicrobiales</taxon>
        <taxon>Stappiaceae</taxon>
        <taxon>Roseibium</taxon>
    </lineage>
</organism>
<evidence type="ECO:0000313" key="2">
    <source>
        <dbReference type="Proteomes" id="UP000004848"/>
    </source>
</evidence>
<gene>
    <name evidence="1" type="ORF">SIAM614_06523</name>
</gene>
<name>A0NVF0_ROSAI</name>
<protein>
    <submittedName>
        <fullName evidence="1">Uncharacterized protein</fullName>
    </submittedName>
</protein>
<evidence type="ECO:0000313" key="1">
    <source>
        <dbReference type="EMBL" id="EAV43417.1"/>
    </source>
</evidence>
<dbReference type="EMBL" id="AAUW01000010">
    <property type="protein sequence ID" value="EAV43417.1"/>
    <property type="molecule type" value="Genomic_DNA"/>
</dbReference>
<dbReference type="AlphaFoldDB" id="A0NVF0"/>
<comment type="caution">
    <text evidence="1">The sequence shown here is derived from an EMBL/GenBank/DDBJ whole genome shotgun (WGS) entry which is preliminary data.</text>
</comment>
<accession>A0NVF0</accession>
<sequence>MVTSSKFFAYFTRFSRLIIEIELRKWLDTLWTGGKRGLGQAAAVLVMILRIIHQIHSVLSKQF</sequence>